<organism evidence="2 3">
    <name type="scientific">Williamsia limnetica</name>
    <dbReference type="NCBI Taxonomy" id="882452"/>
    <lineage>
        <taxon>Bacteria</taxon>
        <taxon>Bacillati</taxon>
        <taxon>Actinomycetota</taxon>
        <taxon>Actinomycetes</taxon>
        <taxon>Mycobacteriales</taxon>
        <taxon>Nocardiaceae</taxon>
        <taxon>Williamsia</taxon>
    </lineage>
</organism>
<dbReference type="PROSITE" id="PS51318">
    <property type="entry name" value="TAT"/>
    <property type="match status" value="1"/>
</dbReference>
<dbReference type="AlphaFoldDB" id="A0A318RHG3"/>
<feature type="chain" id="PRO_5016334193" description="Protein kinase" evidence="1">
    <location>
        <begin position="32"/>
        <end position="150"/>
    </location>
</feature>
<evidence type="ECO:0008006" key="4">
    <source>
        <dbReference type="Google" id="ProtNLM"/>
    </source>
</evidence>
<dbReference type="InterPro" id="IPR046652">
    <property type="entry name" value="DUF6764"/>
</dbReference>
<dbReference type="EMBL" id="QJSP01000008">
    <property type="protein sequence ID" value="PYE16507.1"/>
    <property type="molecule type" value="Genomic_DNA"/>
</dbReference>
<dbReference type="InterPro" id="IPR006311">
    <property type="entry name" value="TAT_signal"/>
</dbReference>
<keyword evidence="3" id="KW-1185">Reference proteome</keyword>
<accession>A0A318RHG3</accession>
<keyword evidence="1" id="KW-0732">Signal</keyword>
<reference evidence="2 3" key="1">
    <citation type="submission" date="2018-06" db="EMBL/GenBank/DDBJ databases">
        <title>Genomic Encyclopedia of Type Strains, Phase IV (KMG-IV): sequencing the most valuable type-strain genomes for metagenomic binning, comparative biology and taxonomic classification.</title>
        <authorList>
            <person name="Goeker M."/>
        </authorList>
    </citation>
    <scope>NUCLEOTIDE SEQUENCE [LARGE SCALE GENOMIC DNA]</scope>
    <source>
        <strain evidence="2 3">DSM 45521</strain>
    </source>
</reference>
<evidence type="ECO:0000313" key="3">
    <source>
        <dbReference type="Proteomes" id="UP000247591"/>
    </source>
</evidence>
<dbReference type="RefSeq" id="WP_110470437.1">
    <property type="nucleotide sequence ID" value="NZ_QJSP01000008.1"/>
</dbReference>
<dbReference type="Pfam" id="PF20550">
    <property type="entry name" value="DUF6764"/>
    <property type="match status" value="1"/>
</dbReference>
<protein>
    <recommendedName>
        <fullName evidence="4">Protein kinase</fullName>
    </recommendedName>
</protein>
<dbReference type="Proteomes" id="UP000247591">
    <property type="component" value="Unassembled WGS sequence"/>
</dbReference>
<evidence type="ECO:0000256" key="1">
    <source>
        <dbReference type="SAM" id="SignalP"/>
    </source>
</evidence>
<evidence type="ECO:0000313" key="2">
    <source>
        <dbReference type="EMBL" id="PYE16507.1"/>
    </source>
</evidence>
<comment type="caution">
    <text evidence="2">The sequence shown here is derived from an EMBL/GenBank/DDBJ whole genome shotgun (WGS) entry which is preliminary data.</text>
</comment>
<sequence length="150" mass="14096">MIRIARTTLGVLGATAGAAALAFAAAPAASAAPPQVSICPGLPGQASSTDQCIVSSGPTGLTLAITIDGGEASVTGDNFSGPAAIAIGEGATVNMTGVNPGLSIGIAGPGGEVTVDGKTAPTCVGGLGFAGDFQTGKGCINNGTMQIPLG</sequence>
<proteinExistence type="predicted"/>
<gene>
    <name evidence="2" type="ORF">DFR67_108260</name>
</gene>
<name>A0A318RHG3_WILLI</name>
<feature type="signal peptide" evidence="1">
    <location>
        <begin position="1"/>
        <end position="31"/>
    </location>
</feature>
<dbReference type="OrthoDB" id="4377432at2"/>